<keyword evidence="8" id="KW-0460">Magnesium</keyword>
<evidence type="ECO:0000256" key="7">
    <source>
        <dbReference type="ARBA" id="ARBA00022801"/>
    </source>
</evidence>
<dbReference type="InterPro" id="IPR042530">
    <property type="entry name" value="EME1/EME2_C"/>
</dbReference>
<comment type="caution">
    <text evidence="14">The sequence shown here is derived from an EMBL/GenBank/DDBJ whole genome shotgun (WGS) entry which is preliminary data.</text>
</comment>
<dbReference type="GO" id="GO:0000712">
    <property type="term" value="P:resolution of meiotic recombination intermediates"/>
    <property type="evidence" value="ECO:0007669"/>
    <property type="project" value="TreeGrafter"/>
</dbReference>
<evidence type="ECO:0000256" key="4">
    <source>
        <dbReference type="ARBA" id="ARBA00022723"/>
    </source>
</evidence>
<protein>
    <recommendedName>
        <fullName evidence="16">Crossover junction endonuclease EME1</fullName>
    </recommendedName>
</protein>
<dbReference type="Gene3D" id="1.10.150.670">
    <property type="entry name" value="Crossover junction endonuclease EME1, DNA-binding domain"/>
    <property type="match status" value="1"/>
</dbReference>
<reference evidence="14 15" key="1">
    <citation type="journal article" date="2021" name="J. Hered.">
        <title>A chromosome-level genome assembly of the parasitoid wasp, Cotesia glomerata (Hymenoptera: Braconidae).</title>
        <authorList>
            <person name="Pinto B.J."/>
            <person name="Weis J.J."/>
            <person name="Gamble T."/>
            <person name="Ode P.J."/>
            <person name="Paul R."/>
            <person name="Zaspel J.M."/>
        </authorList>
    </citation>
    <scope>NUCLEOTIDE SEQUENCE [LARGE SCALE GENOMIC DNA]</scope>
    <source>
        <strain evidence="14">CgM1</strain>
    </source>
</reference>
<dbReference type="AlphaFoldDB" id="A0AAV7IR99"/>
<dbReference type="GO" id="GO:0008821">
    <property type="term" value="F:crossover junction DNA endonuclease activity"/>
    <property type="evidence" value="ECO:0007669"/>
    <property type="project" value="TreeGrafter"/>
</dbReference>
<keyword evidence="7" id="KW-0378">Hydrolase</keyword>
<evidence type="ECO:0000256" key="11">
    <source>
        <dbReference type="ARBA" id="ARBA00023242"/>
    </source>
</evidence>
<evidence type="ECO:0000256" key="3">
    <source>
        <dbReference type="ARBA" id="ARBA00022722"/>
    </source>
</evidence>
<dbReference type="CDD" id="cd20083">
    <property type="entry name" value="XPF_nuclease_EME"/>
    <property type="match status" value="1"/>
</dbReference>
<evidence type="ECO:0000256" key="1">
    <source>
        <dbReference type="ARBA" id="ARBA00001946"/>
    </source>
</evidence>
<keyword evidence="9" id="KW-0233">DNA recombination</keyword>
<dbReference type="Pfam" id="PF21292">
    <property type="entry name" value="EME1-MUS81_C"/>
    <property type="match status" value="1"/>
</dbReference>
<feature type="region of interest" description="Disordered" evidence="13">
    <location>
        <begin position="1"/>
        <end position="24"/>
    </location>
</feature>
<sequence length="613" mass="69128">MMRRRSKQPPELAKKKKKKKKRVVPIVVEEPNRKCIEVSTALPSIADQQVAPIPEETPTKVSSKDVGLKKKRKKKEVIDYSMTQADEDNEVTSSDNSDPKSKVRSWLLASHGRIEQANIAALTKSKSTPVGLAGSPAVTPMVRTTAAAAATSRTRPLNSKRTADAKNQRVSNSTRAKDPTSERVRLQIVYKPPFKFSVKLKKTDKVQQISSTRKNTRSSHPRTAVLVRTSNKKDKLRKGQQTSTSKGVNATGRPTESSHAANSDLHTVPSDLEVREKKEAARVKLELKLEKKRIKNIEPGECLKFITVNFHNEICKFDFYNETLSILDSSSVKYSTKYSSVPNSISWTRTIENYSLDYDNKINTSTIEVNQKYLLIIWNWDKVIQLINDKLFVSSVTSLCNSSAKMNLTLVIYGVEKYFEYHESKGKKKANNKLYESIDNVPKVSRKVFEVNLIQIQLQAKCNSRLIDEAADMSLLIYQYTKSIAEIPYKLEMDSKLNDQLDFFASGDNRNTIQVDKEGYGLKKLWLKQLCIFNNSSLAVADAISSVYPSPQQLIEAYSNCSREDGENLLKDIPIKRSITSTAASRKLGPELSKKIYTLFTSKNGEQPIQIDK</sequence>
<evidence type="ECO:0000256" key="6">
    <source>
        <dbReference type="ARBA" id="ARBA00022763"/>
    </source>
</evidence>
<organism evidence="14 15">
    <name type="scientific">Cotesia glomerata</name>
    <name type="common">Lepidopteran parasitic wasp</name>
    <name type="synonym">Apanteles glomeratus</name>
    <dbReference type="NCBI Taxonomy" id="32391"/>
    <lineage>
        <taxon>Eukaryota</taxon>
        <taxon>Metazoa</taxon>
        <taxon>Ecdysozoa</taxon>
        <taxon>Arthropoda</taxon>
        <taxon>Hexapoda</taxon>
        <taxon>Insecta</taxon>
        <taxon>Pterygota</taxon>
        <taxon>Neoptera</taxon>
        <taxon>Endopterygota</taxon>
        <taxon>Hymenoptera</taxon>
        <taxon>Apocrita</taxon>
        <taxon>Ichneumonoidea</taxon>
        <taxon>Braconidae</taxon>
        <taxon>Microgastrinae</taxon>
        <taxon>Cotesia</taxon>
    </lineage>
</organism>
<feature type="region of interest" description="Disordered" evidence="13">
    <location>
        <begin position="46"/>
        <end position="102"/>
    </location>
</feature>
<keyword evidence="10" id="KW-0234">DNA repair</keyword>
<gene>
    <name evidence="14" type="ORF">KQX54_013328</name>
</gene>
<keyword evidence="5" id="KW-0255">Endonuclease</keyword>
<evidence type="ECO:0000256" key="12">
    <source>
        <dbReference type="ARBA" id="ARBA00023254"/>
    </source>
</evidence>
<proteinExistence type="predicted"/>
<evidence type="ECO:0000256" key="8">
    <source>
        <dbReference type="ARBA" id="ARBA00022842"/>
    </source>
</evidence>
<feature type="region of interest" description="Disordered" evidence="13">
    <location>
        <begin position="202"/>
        <end position="273"/>
    </location>
</feature>
<evidence type="ECO:0000256" key="10">
    <source>
        <dbReference type="ARBA" id="ARBA00023204"/>
    </source>
</evidence>
<keyword evidence="11" id="KW-0539">Nucleus</keyword>
<dbReference type="EMBL" id="JAHXZJ010000747">
    <property type="protein sequence ID" value="KAH0557970.1"/>
    <property type="molecule type" value="Genomic_DNA"/>
</dbReference>
<comment type="subcellular location">
    <subcellularLocation>
        <location evidence="2">Nucleus</location>
    </subcellularLocation>
</comment>
<keyword evidence="15" id="KW-1185">Reference proteome</keyword>
<keyword evidence="6" id="KW-0227">DNA damage</keyword>
<dbReference type="InterPro" id="IPR047524">
    <property type="entry name" value="XPF_nuclease_EME1_plant/arthr"/>
</dbReference>
<evidence type="ECO:0000256" key="9">
    <source>
        <dbReference type="ARBA" id="ARBA00023172"/>
    </source>
</evidence>
<dbReference type="GO" id="GO:0031297">
    <property type="term" value="P:replication fork processing"/>
    <property type="evidence" value="ECO:0007669"/>
    <property type="project" value="TreeGrafter"/>
</dbReference>
<dbReference type="PANTHER" id="PTHR21077">
    <property type="entry name" value="EME1 PROTEIN"/>
    <property type="match status" value="1"/>
</dbReference>
<dbReference type="GO" id="GO:0048476">
    <property type="term" value="C:Holliday junction resolvase complex"/>
    <property type="evidence" value="ECO:0007669"/>
    <property type="project" value="InterPro"/>
</dbReference>
<evidence type="ECO:0008006" key="16">
    <source>
        <dbReference type="Google" id="ProtNLM"/>
    </source>
</evidence>
<accession>A0AAV7IR99</accession>
<feature type="compositionally biased region" description="Low complexity" evidence="13">
    <location>
        <begin position="145"/>
        <end position="156"/>
    </location>
</feature>
<dbReference type="GO" id="GO:0005634">
    <property type="term" value="C:nucleus"/>
    <property type="evidence" value="ECO:0007669"/>
    <property type="project" value="UniProtKB-SubCell"/>
</dbReference>
<name>A0AAV7IR99_COTGL</name>
<keyword evidence="12" id="KW-0469">Meiosis</keyword>
<evidence type="ECO:0000313" key="14">
    <source>
        <dbReference type="EMBL" id="KAH0557970.1"/>
    </source>
</evidence>
<dbReference type="PANTHER" id="PTHR21077:SF5">
    <property type="entry name" value="CROSSOVER JUNCTION ENDONUCLEASE MMS4"/>
    <property type="match status" value="1"/>
</dbReference>
<keyword evidence="4" id="KW-0479">Metal-binding</keyword>
<feature type="compositionally biased region" description="Polar residues" evidence="13">
    <location>
        <begin position="239"/>
        <end position="265"/>
    </location>
</feature>
<dbReference type="Gene3D" id="3.40.50.10130">
    <property type="match status" value="1"/>
</dbReference>
<feature type="compositionally biased region" description="Basic residues" evidence="13">
    <location>
        <begin position="14"/>
        <end position="23"/>
    </location>
</feature>
<dbReference type="Proteomes" id="UP000826195">
    <property type="component" value="Unassembled WGS sequence"/>
</dbReference>
<dbReference type="GO" id="GO:0046872">
    <property type="term" value="F:metal ion binding"/>
    <property type="evidence" value="ECO:0007669"/>
    <property type="project" value="UniProtKB-KW"/>
</dbReference>
<dbReference type="InterPro" id="IPR033310">
    <property type="entry name" value="Mms4/EME1/EME2"/>
</dbReference>
<dbReference type="GO" id="GO:0006302">
    <property type="term" value="P:double-strand break repair"/>
    <property type="evidence" value="ECO:0007669"/>
    <property type="project" value="TreeGrafter"/>
</dbReference>
<feature type="compositionally biased region" description="Basic and acidic residues" evidence="13">
    <location>
        <begin position="175"/>
        <end position="184"/>
    </location>
</feature>
<evidence type="ECO:0000313" key="15">
    <source>
        <dbReference type="Proteomes" id="UP000826195"/>
    </source>
</evidence>
<dbReference type="GO" id="GO:0031573">
    <property type="term" value="P:mitotic intra-S DNA damage checkpoint signaling"/>
    <property type="evidence" value="ECO:0007669"/>
    <property type="project" value="TreeGrafter"/>
</dbReference>
<feature type="region of interest" description="Disordered" evidence="13">
    <location>
        <begin position="145"/>
        <end position="184"/>
    </location>
</feature>
<evidence type="ECO:0000256" key="13">
    <source>
        <dbReference type="SAM" id="MobiDB-lite"/>
    </source>
</evidence>
<evidence type="ECO:0000256" key="5">
    <source>
        <dbReference type="ARBA" id="ARBA00022759"/>
    </source>
</evidence>
<keyword evidence="3" id="KW-0540">Nuclease</keyword>
<evidence type="ECO:0000256" key="2">
    <source>
        <dbReference type="ARBA" id="ARBA00004123"/>
    </source>
</evidence>
<comment type="cofactor">
    <cofactor evidence="1">
        <name>Mg(2+)</name>
        <dbReference type="ChEBI" id="CHEBI:18420"/>
    </cofactor>
</comment>